<evidence type="ECO:0000256" key="10">
    <source>
        <dbReference type="ARBA" id="ARBA00022833"/>
    </source>
</evidence>
<keyword evidence="10" id="KW-0862">Zinc</keyword>
<keyword evidence="11" id="KW-0539">Nucleus</keyword>
<evidence type="ECO:0000256" key="15">
    <source>
        <dbReference type="SAM" id="MobiDB-lite"/>
    </source>
</evidence>
<keyword evidence="5" id="KW-0217">Developmental protein</keyword>
<feature type="domain" description="C2H2-type" evidence="17">
    <location>
        <begin position="187"/>
        <end position="224"/>
    </location>
</feature>
<evidence type="ECO:0000313" key="18">
    <source>
        <dbReference type="EMBL" id="KFM57963.1"/>
    </source>
</evidence>
<dbReference type="PROSITE" id="PS50157">
    <property type="entry name" value="ZINC_FINGER_C2H2_2"/>
    <property type="match status" value="1"/>
</dbReference>
<feature type="non-terminal residue" evidence="18">
    <location>
        <position position="524"/>
    </location>
</feature>
<keyword evidence="19" id="KW-1185">Reference proteome</keyword>
<dbReference type="InterPro" id="IPR041042">
    <property type="entry name" value="Znf_Hakai"/>
</dbReference>
<evidence type="ECO:0000256" key="6">
    <source>
        <dbReference type="ARBA" id="ARBA00022679"/>
    </source>
</evidence>
<dbReference type="Gene3D" id="6.10.140.2210">
    <property type="match status" value="1"/>
</dbReference>
<sequence>MADETDDLDYSETNVGSAQAQGVRKNISLKLKGKGRGRGRRGGRSRRVTTKKAVSGGPDDDDDVEETVDAPSGDTTSDKQFGNSNLDEVISKLETPAFSPMDRTFQEPLHQNKKLRWDHKVNLIGEKVIDPLIHCCSKCLLPILNYGRMIPCKHVFCYDCAKKAEKLCPKCEEKVQRIEQSALGTVFMCTFGGSRHAPGSCGRTYLSQRDLQAHVNHRHLKPAPTSTAGVSVSAVAHVVPASTAVSIGPSHVPVSRDPRDPRGHLHVDVSHQAIMVGHIQHQEHRESVDHTRNPNMPMGSPAGQPRQYPHSPANYPSTIPVSSARPNLITVPIQDDGAGHSTAPGPHMHPQTHVPQYATTATTPHPMPSMQHPPSSYPPHAYQHPHPAPTPAYSQAPPMTTQTFTQPPPPVHHQPPIHAPSGPIYSTPPPVVHHAPPPTYTPPRAPQHAPRPLPPPQRFPSSGSYDENSSYMQQWGPGGVPPPPTRTSLPPRPIPAPPPASNPNVGLIQPRGPSDPGYRQPYYQ</sequence>
<feature type="compositionally biased region" description="Polar residues" evidence="15">
    <location>
        <begin position="314"/>
        <end position="325"/>
    </location>
</feature>
<evidence type="ECO:0000313" key="19">
    <source>
        <dbReference type="Proteomes" id="UP000054359"/>
    </source>
</evidence>
<feature type="compositionally biased region" description="Pro residues" evidence="15">
    <location>
        <begin position="426"/>
        <end position="458"/>
    </location>
</feature>
<dbReference type="CDD" id="cd16508">
    <property type="entry name" value="RING-HC_HAKAI-like"/>
    <property type="match status" value="1"/>
</dbReference>
<proteinExistence type="inferred from homology"/>
<dbReference type="Gene3D" id="3.30.40.10">
    <property type="entry name" value="Zinc/RING finger domain, C3HC4 (zinc finger)"/>
    <property type="match status" value="1"/>
</dbReference>
<evidence type="ECO:0000256" key="4">
    <source>
        <dbReference type="ARBA" id="ARBA00012483"/>
    </source>
</evidence>
<evidence type="ECO:0000256" key="1">
    <source>
        <dbReference type="ARBA" id="ARBA00000900"/>
    </source>
</evidence>
<feature type="compositionally biased region" description="Low complexity" evidence="15">
    <location>
        <begin position="368"/>
        <end position="385"/>
    </location>
</feature>
<keyword evidence="9" id="KW-0833">Ubl conjugation pathway</keyword>
<dbReference type="PROSITE" id="PS50089">
    <property type="entry name" value="ZF_RING_2"/>
    <property type="match status" value="1"/>
</dbReference>
<feature type="compositionally biased region" description="Acidic residues" evidence="15">
    <location>
        <begin position="58"/>
        <end position="68"/>
    </location>
</feature>
<dbReference type="InterPro" id="IPR001841">
    <property type="entry name" value="Znf_RING"/>
</dbReference>
<dbReference type="SUPFAM" id="SSF57850">
    <property type="entry name" value="RING/U-box"/>
    <property type="match status" value="1"/>
</dbReference>
<dbReference type="AlphaFoldDB" id="A0A087SYM4"/>
<evidence type="ECO:0000256" key="13">
    <source>
        <dbReference type="ARBA" id="ARBA00041081"/>
    </source>
</evidence>
<dbReference type="InterPro" id="IPR040383">
    <property type="entry name" value="HAKAI/CBLL2"/>
</dbReference>
<evidence type="ECO:0000256" key="2">
    <source>
        <dbReference type="ARBA" id="ARBA00004123"/>
    </source>
</evidence>
<feature type="compositionally biased region" description="Basic and acidic residues" evidence="15">
    <location>
        <begin position="281"/>
        <end position="292"/>
    </location>
</feature>
<evidence type="ECO:0000259" key="16">
    <source>
        <dbReference type="PROSITE" id="PS50089"/>
    </source>
</evidence>
<dbReference type="Proteomes" id="UP000054359">
    <property type="component" value="Unassembled WGS sequence"/>
</dbReference>
<name>A0A087SYM4_STEMI</name>
<accession>A0A087SYM4</accession>
<feature type="region of interest" description="Disordered" evidence="15">
    <location>
        <begin position="1"/>
        <end position="84"/>
    </location>
</feature>
<dbReference type="InterPro" id="IPR017907">
    <property type="entry name" value="Znf_RING_CS"/>
</dbReference>
<evidence type="ECO:0000256" key="3">
    <source>
        <dbReference type="ARBA" id="ARBA00004906"/>
    </source>
</evidence>
<dbReference type="InterPro" id="IPR013087">
    <property type="entry name" value="Znf_C2H2_type"/>
</dbReference>
<dbReference type="GO" id="GO:0030155">
    <property type="term" value="P:regulation of cell adhesion"/>
    <property type="evidence" value="ECO:0007669"/>
    <property type="project" value="TreeGrafter"/>
</dbReference>
<dbReference type="GO" id="GO:0061630">
    <property type="term" value="F:ubiquitin protein ligase activity"/>
    <property type="evidence" value="ECO:0007669"/>
    <property type="project" value="UniProtKB-EC"/>
</dbReference>
<comment type="subcellular location">
    <subcellularLocation>
        <location evidence="2">Nucleus</location>
    </subcellularLocation>
</comment>
<dbReference type="OMA" id="VPMQNAR"/>
<dbReference type="STRING" id="407821.A0A087SYM4"/>
<dbReference type="EMBL" id="KK112550">
    <property type="protein sequence ID" value="KFM57963.1"/>
    <property type="molecule type" value="Genomic_DNA"/>
</dbReference>
<evidence type="ECO:0000256" key="5">
    <source>
        <dbReference type="ARBA" id="ARBA00022473"/>
    </source>
</evidence>
<keyword evidence="8 14" id="KW-0863">Zinc-finger</keyword>
<dbReference type="GO" id="GO:0005634">
    <property type="term" value="C:nucleus"/>
    <property type="evidence" value="ECO:0007669"/>
    <property type="project" value="UniProtKB-SubCell"/>
</dbReference>
<dbReference type="Pfam" id="PF18408">
    <property type="entry name" value="zf_Hakai"/>
    <property type="match status" value="1"/>
</dbReference>
<feature type="compositionally biased region" description="Polar residues" evidence="15">
    <location>
        <begin position="73"/>
        <end position="84"/>
    </location>
</feature>
<evidence type="ECO:0000256" key="8">
    <source>
        <dbReference type="ARBA" id="ARBA00022771"/>
    </source>
</evidence>
<reference evidence="18 19" key="1">
    <citation type="submission" date="2013-11" db="EMBL/GenBank/DDBJ databases">
        <title>Genome sequencing of Stegodyphus mimosarum.</title>
        <authorList>
            <person name="Bechsgaard J."/>
        </authorList>
    </citation>
    <scope>NUCLEOTIDE SEQUENCE [LARGE SCALE GENOMIC DNA]</scope>
</reference>
<feature type="compositionally biased region" description="Polar residues" evidence="15">
    <location>
        <begin position="353"/>
        <end position="363"/>
    </location>
</feature>
<keyword evidence="6" id="KW-0808">Transferase</keyword>
<feature type="compositionally biased region" description="Pro residues" evidence="15">
    <location>
        <begin position="479"/>
        <end position="501"/>
    </location>
</feature>
<dbReference type="SMART" id="SM00184">
    <property type="entry name" value="RING"/>
    <property type="match status" value="1"/>
</dbReference>
<dbReference type="InterPro" id="IPR040380">
    <property type="entry name" value="HAKAI-like_RING-HC"/>
</dbReference>
<protein>
    <recommendedName>
        <fullName evidence="13">E3 ubiquitin-protein ligase Hakai</fullName>
        <ecNumber evidence="4">2.3.2.27</ecNumber>
    </recommendedName>
</protein>
<dbReference type="OrthoDB" id="547746at2759"/>
<dbReference type="EC" id="2.3.2.27" evidence="4"/>
<feature type="domain" description="RING-type" evidence="16">
    <location>
        <begin position="136"/>
        <end position="172"/>
    </location>
</feature>
<dbReference type="GO" id="GO:0008270">
    <property type="term" value="F:zinc ion binding"/>
    <property type="evidence" value="ECO:0007669"/>
    <property type="project" value="UniProtKB-KW"/>
</dbReference>
<dbReference type="UniPathway" id="UPA00143"/>
<feature type="region of interest" description="Disordered" evidence="15">
    <location>
        <begin position="281"/>
        <end position="524"/>
    </location>
</feature>
<evidence type="ECO:0000259" key="17">
    <source>
        <dbReference type="PROSITE" id="PS50157"/>
    </source>
</evidence>
<feature type="compositionally biased region" description="Basic residues" evidence="15">
    <location>
        <begin position="31"/>
        <end position="50"/>
    </location>
</feature>
<feature type="compositionally biased region" description="Acidic residues" evidence="15">
    <location>
        <begin position="1"/>
        <end position="10"/>
    </location>
</feature>
<evidence type="ECO:0000256" key="14">
    <source>
        <dbReference type="PROSITE-ProRule" id="PRU00042"/>
    </source>
</evidence>
<evidence type="ECO:0000256" key="7">
    <source>
        <dbReference type="ARBA" id="ARBA00022723"/>
    </source>
</evidence>
<comment type="catalytic activity">
    <reaction evidence="1">
        <text>S-ubiquitinyl-[E2 ubiquitin-conjugating enzyme]-L-cysteine + [acceptor protein]-L-lysine = [E2 ubiquitin-conjugating enzyme]-L-cysteine + N(6)-ubiquitinyl-[acceptor protein]-L-lysine.</text>
        <dbReference type="EC" id="2.3.2.27"/>
    </reaction>
</comment>
<keyword evidence="7" id="KW-0479">Metal-binding</keyword>
<dbReference type="InterPro" id="IPR013083">
    <property type="entry name" value="Znf_RING/FYVE/PHD"/>
</dbReference>
<dbReference type="PANTHER" id="PTHR13480:SF0">
    <property type="entry name" value="E3 UBIQUITIN-PROTEIN LIGASE HAKAI"/>
    <property type="match status" value="1"/>
</dbReference>
<feature type="compositionally biased region" description="Polar residues" evidence="15">
    <location>
        <begin position="11"/>
        <end position="20"/>
    </location>
</feature>
<evidence type="ECO:0000256" key="12">
    <source>
        <dbReference type="ARBA" id="ARBA00038499"/>
    </source>
</evidence>
<dbReference type="PANTHER" id="PTHR13480">
    <property type="entry name" value="E3 UBIQUITIN-PROTEIN LIGASE HAKAI-RELATED"/>
    <property type="match status" value="1"/>
</dbReference>
<comment type="similarity">
    <text evidence="12">Belongs to the Hakai family.</text>
</comment>
<evidence type="ECO:0000256" key="11">
    <source>
        <dbReference type="ARBA" id="ARBA00023242"/>
    </source>
</evidence>
<dbReference type="PROSITE" id="PS00518">
    <property type="entry name" value="ZF_RING_1"/>
    <property type="match status" value="1"/>
</dbReference>
<comment type="pathway">
    <text evidence="3">Protein modification; protein ubiquitination.</text>
</comment>
<organism evidence="18 19">
    <name type="scientific">Stegodyphus mimosarum</name>
    <name type="common">African social velvet spider</name>
    <dbReference type="NCBI Taxonomy" id="407821"/>
    <lineage>
        <taxon>Eukaryota</taxon>
        <taxon>Metazoa</taxon>
        <taxon>Ecdysozoa</taxon>
        <taxon>Arthropoda</taxon>
        <taxon>Chelicerata</taxon>
        <taxon>Arachnida</taxon>
        <taxon>Araneae</taxon>
        <taxon>Araneomorphae</taxon>
        <taxon>Entelegynae</taxon>
        <taxon>Eresoidea</taxon>
        <taxon>Eresidae</taxon>
        <taxon>Stegodyphus</taxon>
    </lineage>
</organism>
<gene>
    <name evidence="18" type="ORF">X975_22167</name>
</gene>
<dbReference type="GO" id="GO:0016567">
    <property type="term" value="P:protein ubiquitination"/>
    <property type="evidence" value="ECO:0007669"/>
    <property type="project" value="UniProtKB-UniPathway"/>
</dbReference>
<feature type="compositionally biased region" description="Polar residues" evidence="15">
    <location>
        <begin position="461"/>
        <end position="473"/>
    </location>
</feature>
<evidence type="ECO:0000256" key="9">
    <source>
        <dbReference type="ARBA" id="ARBA00022786"/>
    </source>
</evidence>